<dbReference type="CDD" id="cd22784">
    <property type="entry name" value="DPBB_MltA_YuiC-like"/>
    <property type="match status" value="1"/>
</dbReference>
<accession>A0A3B0CBW2</accession>
<protein>
    <recommendedName>
        <fullName evidence="3">3D domain-containing protein</fullName>
    </recommendedName>
</protein>
<dbReference type="OrthoDB" id="5624888at2"/>
<comment type="caution">
    <text evidence="1">The sequence shown here is derived from an EMBL/GenBank/DDBJ whole genome shotgun (WGS) entry which is preliminary data.</text>
</comment>
<proteinExistence type="predicted"/>
<dbReference type="AlphaFoldDB" id="A0A3B0CBW2"/>
<name>A0A3B0CBW2_9FLAO</name>
<dbReference type="RefSeq" id="WP_120711254.1">
    <property type="nucleotide sequence ID" value="NZ_RBCJ01000002.1"/>
</dbReference>
<evidence type="ECO:0000313" key="1">
    <source>
        <dbReference type="EMBL" id="RKN81097.1"/>
    </source>
</evidence>
<gene>
    <name evidence="1" type="ORF">D7Z94_09125</name>
</gene>
<evidence type="ECO:0008006" key="3">
    <source>
        <dbReference type="Google" id="ProtNLM"/>
    </source>
</evidence>
<reference evidence="1 2" key="1">
    <citation type="submission" date="2018-10" db="EMBL/GenBank/DDBJ databases">
        <title>Ulvibacterium marinum gen. nov., sp. nov., a novel marine bacterium of the family Flavobacteriaceae, isolated from a culture of the green alga Ulva prolifera.</title>
        <authorList>
            <person name="Zhang Z."/>
        </authorList>
    </citation>
    <scope>NUCLEOTIDE SEQUENCE [LARGE SCALE GENOMIC DNA]</scope>
    <source>
        <strain evidence="1 2">CCMM003</strain>
    </source>
</reference>
<dbReference type="Proteomes" id="UP000276603">
    <property type="component" value="Unassembled WGS sequence"/>
</dbReference>
<evidence type="ECO:0000313" key="2">
    <source>
        <dbReference type="Proteomes" id="UP000276603"/>
    </source>
</evidence>
<keyword evidence="2" id="KW-1185">Reference proteome</keyword>
<sequence length="142" mass="16169">MNRFAQIASFGILTFSLNSCNGPVEEEKYKWIPLEVTATAYNSLPSQTLGNPSITAWGDTLVPGIKAIAVSRDLLDMGLKYNTLVQIQGFSDTFYVKDKMHRRWKKRIDIYMGKDFKKAKEWGRKKLQIACAVQKEDSIKTD</sequence>
<organism evidence="1 2">
    <name type="scientific">Ulvibacterium marinum</name>
    <dbReference type="NCBI Taxonomy" id="2419782"/>
    <lineage>
        <taxon>Bacteria</taxon>
        <taxon>Pseudomonadati</taxon>
        <taxon>Bacteroidota</taxon>
        <taxon>Flavobacteriia</taxon>
        <taxon>Flavobacteriales</taxon>
        <taxon>Flavobacteriaceae</taxon>
        <taxon>Ulvibacterium</taxon>
    </lineage>
</organism>
<dbReference type="EMBL" id="RBCJ01000002">
    <property type="protein sequence ID" value="RKN81097.1"/>
    <property type="molecule type" value="Genomic_DNA"/>
</dbReference>